<dbReference type="SUPFAM" id="SSF55120">
    <property type="entry name" value="Pseudouridine synthase"/>
    <property type="match status" value="1"/>
</dbReference>
<dbReference type="Gene3D" id="3.30.2340.10">
    <property type="entry name" value="TruD, insertion domain"/>
    <property type="match status" value="1"/>
</dbReference>
<dbReference type="GO" id="GO:0031119">
    <property type="term" value="P:tRNA pseudouridine synthesis"/>
    <property type="evidence" value="ECO:0007669"/>
    <property type="project" value="UniProtKB-UniRule"/>
</dbReference>
<evidence type="ECO:0000259" key="6">
    <source>
        <dbReference type="PROSITE" id="PS50984"/>
    </source>
</evidence>
<organism evidence="7 8">
    <name type="scientific">Marinobacter salinus</name>
    <dbReference type="NCBI Taxonomy" id="1874317"/>
    <lineage>
        <taxon>Bacteria</taxon>
        <taxon>Pseudomonadati</taxon>
        <taxon>Pseudomonadota</taxon>
        <taxon>Gammaproteobacteria</taxon>
        <taxon>Pseudomonadales</taxon>
        <taxon>Marinobacteraceae</taxon>
        <taxon>Marinobacter</taxon>
    </lineage>
</organism>
<keyword evidence="8" id="KW-1185">Reference proteome</keyword>
<dbReference type="HAMAP" id="MF_01082">
    <property type="entry name" value="TruD"/>
    <property type="match status" value="1"/>
</dbReference>
<dbReference type="InterPro" id="IPR043165">
    <property type="entry name" value="TruD_insert_sf"/>
</dbReference>
<dbReference type="AlphaFoldDB" id="A0A1D9GKG2"/>
<dbReference type="InterPro" id="IPR050170">
    <property type="entry name" value="TruD_pseudoU_synthase"/>
</dbReference>
<evidence type="ECO:0000256" key="3">
    <source>
        <dbReference type="ARBA" id="ARBA00023235"/>
    </source>
</evidence>
<evidence type="ECO:0000256" key="2">
    <source>
        <dbReference type="ARBA" id="ARBA00022694"/>
    </source>
</evidence>
<evidence type="ECO:0000256" key="5">
    <source>
        <dbReference type="SAM" id="MobiDB-lite"/>
    </source>
</evidence>
<reference evidence="7 8" key="1">
    <citation type="submission" date="2016-10" db="EMBL/GenBank/DDBJ databases">
        <title>Marinobacter salinus sp. nov., a moderately halophilic bacterium isolated from a tidal flat environment.</title>
        <authorList>
            <person name="Park S.-J."/>
        </authorList>
    </citation>
    <scope>NUCLEOTIDE SEQUENCE [LARGE SCALE GENOMIC DNA]</scope>
    <source>
        <strain evidence="7 8">Hb8</strain>
    </source>
</reference>
<proteinExistence type="inferred from homology"/>
<dbReference type="InterPro" id="IPR011760">
    <property type="entry name" value="PsdUridine_synth_TruD_insert"/>
</dbReference>
<dbReference type="PANTHER" id="PTHR47811">
    <property type="entry name" value="TRNA PSEUDOURIDINE SYNTHASE D"/>
    <property type="match status" value="1"/>
</dbReference>
<feature type="region of interest" description="Disordered" evidence="5">
    <location>
        <begin position="1"/>
        <end position="27"/>
    </location>
</feature>
<dbReference type="GO" id="GO:0160150">
    <property type="term" value="F:tRNA pseudouridine(13) synthase activity"/>
    <property type="evidence" value="ECO:0007669"/>
    <property type="project" value="UniProtKB-EC"/>
</dbReference>
<dbReference type="RefSeq" id="WP_070968311.1">
    <property type="nucleotide sequence ID" value="NZ_CP017715.1"/>
</dbReference>
<dbReference type="EC" id="5.4.99.27" evidence="4"/>
<dbReference type="PROSITE" id="PS01268">
    <property type="entry name" value="UPF0024"/>
    <property type="match status" value="1"/>
</dbReference>
<dbReference type="Pfam" id="PF01142">
    <property type="entry name" value="TruD"/>
    <property type="match status" value="2"/>
</dbReference>
<evidence type="ECO:0000313" key="7">
    <source>
        <dbReference type="EMBL" id="AOY88127.1"/>
    </source>
</evidence>
<dbReference type="GO" id="GO:0005829">
    <property type="term" value="C:cytosol"/>
    <property type="evidence" value="ECO:0007669"/>
    <property type="project" value="TreeGrafter"/>
</dbReference>
<accession>A0A1D9GKG2</accession>
<keyword evidence="3 4" id="KW-0413">Isomerase</keyword>
<protein>
    <recommendedName>
        <fullName evidence="4">tRNA pseudouridine synthase D</fullName>
        <ecNumber evidence="4">5.4.99.27</ecNumber>
    </recommendedName>
    <alternativeName>
        <fullName evidence="4">tRNA pseudouridine(13) synthase</fullName>
    </alternativeName>
    <alternativeName>
        <fullName evidence="4">tRNA pseudouridylate synthase D</fullName>
    </alternativeName>
    <alternativeName>
        <fullName evidence="4">tRNA-uridine isomerase D</fullName>
    </alternativeName>
</protein>
<dbReference type="PROSITE" id="PS50984">
    <property type="entry name" value="TRUD"/>
    <property type="match status" value="1"/>
</dbReference>
<evidence type="ECO:0000256" key="4">
    <source>
        <dbReference type="HAMAP-Rule" id="MF_01082"/>
    </source>
</evidence>
<dbReference type="EMBL" id="CP017715">
    <property type="protein sequence ID" value="AOY88127.1"/>
    <property type="molecule type" value="Genomic_DNA"/>
</dbReference>
<feature type="compositionally biased region" description="Basic residues" evidence="5">
    <location>
        <begin position="210"/>
        <end position="220"/>
    </location>
</feature>
<evidence type="ECO:0000256" key="1">
    <source>
        <dbReference type="ARBA" id="ARBA00007953"/>
    </source>
</evidence>
<evidence type="ECO:0000313" key="8">
    <source>
        <dbReference type="Proteomes" id="UP000177445"/>
    </source>
</evidence>
<name>A0A1D9GKG2_9GAMM</name>
<dbReference type="InterPro" id="IPR001656">
    <property type="entry name" value="PsdUridine_synth_TruD"/>
</dbReference>
<gene>
    <name evidence="4" type="primary">truD</name>
    <name evidence="7" type="ORF">BKP64_08065</name>
</gene>
<feature type="domain" description="TRUD" evidence="6">
    <location>
        <begin position="176"/>
        <end position="324"/>
    </location>
</feature>
<feature type="active site" description="Nucleophile" evidence="4">
    <location>
        <position position="98"/>
    </location>
</feature>
<dbReference type="STRING" id="1874317.BKP64_08065"/>
<sequence>MSSTTSPSDRWRLDWPTSGGGRVASAKLKSGPEDFQVDEDLGLEGFFGNSDLTSIPGDGEHLCLRLEKRGDNTEYVARELATLSGCRSFDIGFCGLKDRHAVTRQWFSLYRPGLAAEDAAFIDKISGRWPVLSACRYSRKLRRGDHRGNRFIITLRDIAGDKASVEAALDHLKEQGAPNYFGPQRFGIAGANLDRAAAMGPDAMDQRGRSGGRGRKGKNRAGREGSKNVLYFSAARSWLFNEVLALRVEQGSWLTPINGEPGLAGNELEVTGPLWGDGGTSAGGVQAELEQGVVDQAPALVRLFSTTRMKPERRPLAVRPAELAWEWQADGNLTLAFFLAPGQYATTILGDIFELEDMSLGQHNN</sequence>
<keyword evidence="2 4" id="KW-0819">tRNA processing</keyword>
<comment type="similarity">
    <text evidence="1 4">Belongs to the pseudouridine synthase TruD family.</text>
</comment>
<dbReference type="InterPro" id="IPR020119">
    <property type="entry name" value="PsdUridine_synth_TruD_CS"/>
</dbReference>
<dbReference type="KEGG" id="msq:BKP64_08065"/>
<feature type="region of interest" description="Disordered" evidence="5">
    <location>
        <begin position="200"/>
        <end position="223"/>
    </location>
</feature>
<comment type="function">
    <text evidence="4">Responsible for synthesis of pseudouridine from uracil-13 in transfer RNAs.</text>
</comment>
<comment type="catalytic activity">
    <reaction evidence="4">
        <text>uridine(13) in tRNA = pseudouridine(13) in tRNA</text>
        <dbReference type="Rhea" id="RHEA:42540"/>
        <dbReference type="Rhea" id="RHEA-COMP:10105"/>
        <dbReference type="Rhea" id="RHEA-COMP:10106"/>
        <dbReference type="ChEBI" id="CHEBI:65314"/>
        <dbReference type="ChEBI" id="CHEBI:65315"/>
        <dbReference type="EC" id="5.4.99.27"/>
    </reaction>
</comment>
<dbReference type="Proteomes" id="UP000177445">
    <property type="component" value="Chromosome"/>
</dbReference>
<dbReference type="GO" id="GO:0003723">
    <property type="term" value="F:RNA binding"/>
    <property type="evidence" value="ECO:0007669"/>
    <property type="project" value="InterPro"/>
</dbReference>
<dbReference type="InterPro" id="IPR020103">
    <property type="entry name" value="PsdUridine_synth_cat_dom_sf"/>
</dbReference>
<dbReference type="Gene3D" id="3.30.2350.20">
    <property type="entry name" value="TruD, catalytic domain"/>
    <property type="match status" value="1"/>
</dbReference>
<dbReference type="PANTHER" id="PTHR47811:SF1">
    <property type="entry name" value="TRNA PSEUDOURIDINE SYNTHASE D"/>
    <property type="match status" value="1"/>
</dbReference>
<dbReference type="OrthoDB" id="1550679at2"/>
<dbReference type="InterPro" id="IPR042214">
    <property type="entry name" value="TruD_catalytic"/>
</dbReference>